<dbReference type="GO" id="GO:0003899">
    <property type="term" value="F:DNA-directed RNA polymerase activity"/>
    <property type="evidence" value="ECO:0007669"/>
    <property type="project" value="InterPro"/>
</dbReference>
<proteinExistence type="predicted"/>
<dbReference type="SUPFAM" id="SSF63562">
    <property type="entry name" value="RPB6/omega subunit-like"/>
    <property type="match status" value="1"/>
</dbReference>
<evidence type="ECO:0000313" key="3">
    <source>
        <dbReference type="EMBL" id="CDC76994.1"/>
    </source>
</evidence>
<dbReference type="InterPro" id="IPR036161">
    <property type="entry name" value="RPB6/omega-like_sf"/>
</dbReference>
<dbReference type="EMBL" id="CBFW010000412">
    <property type="protein sequence ID" value="CDC76994.1"/>
    <property type="molecule type" value="Genomic_DNA"/>
</dbReference>
<sequence length="94" mass="10941">MIYPSVDELTQNNKYNRYTLVIAVAKCARMVTDEYVAQREAAERMLANKETDKSLASLIRKDFRDEKAVRIAINRLYQGEYRIVDSSIDPNCNY</sequence>
<name>R6U4L8_9BACT</name>
<dbReference type="AlphaFoldDB" id="R6U4L8"/>
<reference evidence="3" key="1">
    <citation type="submission" date="2012-11" db="EMBL/GenBank/DDBJ databases">
        <title>Dependencies among metagenomic species, viruses, plasmids and units of genetic variation.</title>
        <authorList>
            <person name="Nielsen H.B."/>
            <person name="Almeida M."/>
            <person name="Juncker A.S."/>
            <person name="Rasmussen S."/>
            <person name="Li J."/>
            <person name="Sunagawa S."/>
            <person name="Plichta D."/>
            <person name="Gautier L."/>
            <person name="Le Chatelier E."/>
            <person name="Peletier E."/>
            <person name="Bonde I."/>
            <person name="Nielsen T."/>
            <person name="Manichanh C."/>
            <person name="Arumugam M."/>
            <person name="Batto J."/>
            <person name="Santos M.B.Q.D."/>
            <person name="Blom N."/>
            <person name="Borruel N."/>
            <person name="Burgdorf K.S."/>
            <person name="Boumezbeur F."/>
            <person name="Casellas F."/>
            <person name="Dore J."/>
            <person name="Guarner F."/>
            <person name="Hansen T."/>
            <person name="Hildebrand F."/>
            <person name="Kaas R.S."/>
            <person name="Kennedy S."/>
            <person name="Kristiansen K."/>
            <person name="Kultima J.R."/>
            <person name="Leonard P."/>
            <person name="Levenez F."/>
            <person name="Lund O."/>
            <person name="Moumen B."/>
            <person name="Le Paslier D."/>
            <person name="Pons N."/>
            <person name="Pedersen O."/>
            <person name="Prifti E."/>
            <person name="Qin J."/>
            <person name="Raes J."/>
            <person name="Tap J."/>
            <person name="Tims S."/>
            <person name="Ussery D.W."/>
            <person name="Yamada T."/>
            <person name="MetaHit consortium"/>
            <person name="Renault P."/>
            <person name="Sicheritz-Ponten T."/>
            <person name="Bork P."/>
            <person name="Wang J."/>
            <person name="Brunak S."/>
            <person name="Ehrlich S.D."/>
        </authorList>
    </citation>
    <scope>NUCLEOTIDE SEQUENCE [LARGE SCALE GENOMIC DNA]</scope>
</reference>
<protein>
    <submittedName>
        <fullName evidence="4">DNA-directed RNA polymerase subunit omega</fullName>
    </submittedName>
</protein>
<evidence type="ECO:0000313" key="5">
    <source>
        <dbReference type="Proteomes" id="UP000017938"/>
    </source>
</evidence>
<dbReference type="GO" id="GO:0000428">
    <property type="term" value="C:DNA-directed RNA polymerase complex"/>
    <property type="evidence" value="ECO:0007669"/>
    <property type="project" value="UniProtKB-KW"/>
</dbReference>
<dbReference type="STRING" id="1263015.BN580_00244"/>
<reference evidence="4 6" key="2">
    <citation type="submission" date="2022-03" db="EMBL/GenBank/DDBJ databases">
        <title>Metagenome-assembled genomes from swine fecal metagenomes.</title>
        <authorList>
            <person name="Holman D.B."/>
            <person name="Kommadath A."/>
        </authorList>
    </citation>
    <scope>NUCLEOTIDE SEQUENCE [LARGE SCALE GENOMIC DNA]</scope>
    <source>
        <strain evidence="4">SUG147</strain>
    </source>
</reference>
<evidence type="ECO:0000313" key="4">
    <source>
        <dbReference type="EMBL" id="MCI5755778.1"/>
    </source>
</evidence>
<keyword evidence="1 4" id="KW-0240">DNA-directed RNA polymerase</keyword>
<keyword evidence="2" id="KW-0804">Transcription</keyword>
<evidence type="ECO:0000313" key="6">
    <source>
        <dbReference type="Proteomes" id="UP001139365"/>
    </source>
</evidence>
<dbReference type="GO" id="GO:0003677">
    <property type="term" value="F:DNA binding"/>
    <property type="evidence" value="ECO:0007669"/>
    <property type="project" value="InterPro"/>
</dbReference>
<evidence type="ECO:0000256" key="1">
    <source>
        <dbReference type="ARBA" id="ARBA00022478"/>
    </source>
</evidence>
<gene>
    <name evidence="3" type="ORF">BN580_00244</name>
    <name evidence="4" type="ORF">MR241_05735</name>
</gene>
<dbReference type="Proteomes" id="UP000017938">
    <property type="component" value="Unassembled WGS sequence"/>
</dbReference>
<dbReference type="GO" id="GO:0006351">
    <property type="term" value="P:DNA-templated transcription"/>
    <property type="evidence" value="ECO:0007669"/>
    <property type="project" value="InterPro"/>
</dbReference>
<accession>R6U4L8</accession>
<dbReference type="EMBL" id="JALEMU010000092">
    <property type="protein sequence ID" value="MCI5755778.1"/>
    <property type="molecule type" value="Genomic_DNA"/>
</dbReference>
<dbReference type="Proteomes" id="UP001139365">
    <property type="component" value="Unassembled WGS sequence"/>
</dbReference>
<comment type="caution">
    <text evidence="3">The sequence shown here is derived from an EMBL/GenBank/DDBJ whole genome shotgun (WGS) entry which is preliminary data.</text>
</comment>
<evidence type="ECO:0000256" key="2">
    <source>
        <dbReference type="ARBA" id="ARBA00023163"/>
    </source>
</evidence>
<organism evidence="3 5">
    <name type="scientific">Candidatus Colimorpha enterica</name>
    <dbReference type="NCBI Taxonomy" id="3083063"/>
    <lineage>
        <taxon>Bacteria</taxon>
        <taxon>Pseudomonadati</taxon>
        <taxon>Bacteroidota</taxon>
        <taxon>Bacteroidia</taxon>
        <taxon>Bacteroidales</taxon>
        <taxon>Candidatus Colimorpha</taxon>
    </lineage>
</organism>